<accession>A0A9N9U7X1</accession>
<dbReference type="AlphaFoldDB" id="A0A9N9U7X1"/>
<dbReference type="OrthoDB" id="5275938at2759"/>
<name>A0A9N9U7X1_9HYPO</name>
<evidence type="ECO:0000256" key="1">
    <source>
        <dbReference type="SAM" id="MobiDB-lite"/>
    </source>
</evidence>
<dbReference type="EMBL" id="CABFNO020001372">
    <property type="protein sequence ID" value="CAG9983723.1"/>
    <property type="molecule type" value="Genomic_DNA"/>
</dbReference>
<organism evidence="2 3">
    <name type="scientific">Clonostachys byssicola</name>
    <dbReference type="NCBI Taxonomy" id="160290"/>
    <lineage>
        <taxon>Eukaryota</taxon>
        <taxon>Fungi</taxon>
        <taxon>Dikarya</taxon>
        <taxon>Ascomycota</taxon>
        <taxon>Pezizomycotina</taxon>
        <taxon>Sordariomycetes</taxon>
        <taxon>Hypocreomycetidae</taxon>
        <taxon>Hypocreales</taxon>
        <taxon>Bionectriaceae</taxon>
        <taxon>Clonostachys</taxon>
    </lineage>
</organism>
<reference evidence="3" key="1">
    <citation type="submission" date="2019-06" db="EMBL/GenBank/DDBJ databases">
        <authorList>
            <person name="Broberg M."/>
        </authorList>
    </citation>
    <scope>NUCLEOTIDE SEQUENCE [LARGE SCALE GENOMIC DNA]</scope>
</reference>
<evidence type="ECO:0000313" key="3">
    <source>
        <dbReference type="Proteomes" id="UP000754883"/>
    </source>
</evidence>
<reference evidence="2 3" key="2">
    <citation type="submission" date="2021-10" db="EMBL/GenBank/DDBJ databases">
        <authorList>
            <person name="Piombo E."/>
        </authorList>
    </citation>
    <scope>NUCLEOTIDE SEQUENCE [LARGE SCALE GENOMIC DNA]</scope>
</reference>
<evidence type="ECO:0008006" key="4">
    <source>
        <dbReference type="Google" id="ProtNLM"/>
    </source>
</evidence>
<dbReference type="InterPro" id="IPR011333">
    <property type="entry name" value="SKP1/BTB/POZ_sf"/>
</dbReference>
<keyword evidence="3" id="KW-1185">Reference proteome</keyword>
<evidence type="ECO:0000313" key="2">
    <source>
        <dbReference type="EMBL" id="CAG9983723.1"/>
    </source>
</evidence>
<dbReference type="Gene3D" id="3.30.710.10">
    <property type="entry name" value="Potassium Channel Kv1.1, Chain A"/>
    <property type="match status" value="1"/>
</dbReference>
<protein>
    <recommendedName>
        <fullName evidence="4">BTB domain-containing protein</fullName>
    </recommendedName>
</protein>
<dbReference type="SUPFAM" id="SSF54695">
    <property type="entry name" value="POZ domain"/>
    <property type="match status" value="1"/>
</dbReference>
<gene>
    <name evidence="2" type="ORF">CBYS24578_00015383</name>
</gene>
<proteinExistence type="predicted"/>
<comment type="caution">
    <text evidence="2">The sequence shown here is derived from an EMBL/GenBank/DDBJ whole genome shotgun (WGS) entry which is preliminary data.</text>
</comment>
<sequence length="367" mass="41675">MALVLLPSSLAVKSPSPPPTEITHMHKNPNPRPTSPVDLDYHGDVKLRVGEKKVVDGQSIEPIFFTACSRTLARISPVFDRMLYGHFAEARKPTTPDQDWIVNLPNDKPEPMGILLGIAHCQFLAVPKTLTLDQLYELTVLTNYYDATALLSPWVDSWIACMDGISKNDARVLLPKVLWVAWELGKMSILEDTARRMLLEVDGPPFMDTCEEEDIQTPPDVVERIDAIRTQTTRSLLEVVGDMTEALVVVDERPRWCRHAQWMGHHKCESMILGSMTFCLARAGLWPLPEAEEVEYSTLSLYGKLTELVIHDIGEERLHDVVRSHAECNPRRHMLRRLRSIMEELPSSLTEKHMATVEKQRQRLMAS</sequence>
<feature type="region of interest" description="Disordered" evidence="1">
    <location>
        <begin position="1"/>
        <end position="37"/>
    </location>
</feature>
<dbReference type="Proteomes" id="UP000754883">
    <property type="component" value="Unassembled WGS sequence"/>
</dbReference>